<gene>
    <name evidence="3" type="ORF">chiPu_0016103</name>
</gene>
<evidence type="ECO:0000256" key="1">
    <source>
        <dbReference type="SAM" id="MobiDB-lite"/>
    </source>
</evidence>
<evidence type="ECO:0000313" key="4">
    <source>
        <dbReference type="Proteomes" id="UP000287033"/>
    </source>
</evidence>
<dbReference type="PROSITE" id="PS50033">
    <property type="entry name" value="UBX"/>
    <property type="match status" value="1"/>
</dbReference>
<dbReference type="GO" id="GO:0005634">
    <property type="term" value="C:nucleus"/>
    <property type="evidence" value="ECO:0007669"/>
    <property type="project" value="TreeGrafter"/>
</dbReference>
<dbReference type="OMA" id="APKYDWG"/>
<keyword evidence="4" id="KW-1185">Reference proteome</keyword>
<dbReference type="FunFam" id="3.10.20.90:FF:000204">
    <property type="entry name" value="tether containing UBX domain for GLUT4"/>
    <property type="match status" value="1"/>
</dbReference>
<dbReference type="InterPro" id="IPR059238">
    <property type="entry name" value="UBX1_UBXN9"/>
</dbReference>
<dbReference type="Proteomes" id="UP000287033">
    <property type="component" value="Unassembled WGS sequence"/>
</dbReference>
<dbReference type="InterPro" id="IPR021569">
    <property type="entry name" value="TUG-UBL1"/>
</dbReference>
<feature type="region of interest" description="Disordered" evidence="1">
    <location>
        <begin position="594"/>
        <end position="626"/>
    </location>
</feature>
<dbReference type="CDD" id="cd16105">
    <property type="entry name" value="Ubl_ASPSCR1_like"/>
    <property type="match status" value="1"/>
</dbReference>
<dbReference type="Pfam" id="PF11470">
    <property type="entry name" value="TUG-UBL1"/>
    <property type="match status" value="1"/>
</dbReference>
<dbReference type="STRING" id="137246.A0A401T4N2"/>
<organism evidence="3 4">
    <name type="scientific">Chiloscyllium punctatum</name>
    <name type="common">Brownbanded bambooshark</name>
    <name type="synonym">Hemiscyllium punctatum</name>
    <dbReference type="NCBI Taxonomy" id="137246"/>
    <lineage>
        <taxon>Eukaryota</taxon>
        <taxon>Metazoa</taxon>
        <taxon>Chordata</taxon>
        <taxon>Craniata</taxon>
        <taxon>Vertebrata</taxon>
        <taxon>Chondrichthyes</taxon>
        <taxon>Elasmobranchii</taxon>
        <taxon>Galeomorphii</taxon>
        <taxon>Galeoidea</taxon>
        <taxon>Orectolobiformes</taxon>
        <taxon>Hemiscylliidae</taxon>
        <taxon>Chiloscyllium</taxon>
    </lineage>
</organism>
<dbReference type="CDD" id="cd16118">
    <property type="entry name" value="UBX2_UBXN9"/>
    <property type="match status" value="1"/>
</dbReference>
<comment type="caution">
    <text evidence="3">The sequence shown here is derived from an EMBL/GenBank/DDBJ whole genome shotgun (WGS) entry which is preliminary data.</text>
</comment>
<dbReference type="GO" id="GO:0042593">
    <property type="term" value="P:glucose homeostasis"/>
    <property type="evidence" value="ECO:0007669"/>
    <property type="project" value="TreeGrafter"/>
</dbReference>
<dbReference type="GO" id="GO:0005737">
    <property type="term" value="C:cytoplasm"/>
    <property type="evidence" value="ECO:0007669"/>
    <property type="project" value="TreeGrafter"/>
</dbReference>
<dbReference type="GO" id="GO:0012506">
    <property type="term" value="C:vesicle membrane"/>
    <property type="evidence" value="ECO:0007669"/>
    <property type="project" value="TreeGrafter"/>
</dbReference>
<dbReference type="SUPFAM" id="SSF54236">
    <property type="entry name" value="Ubiquitin-like"/>
    <property type="match status" value="2"/>
</dbReference>
<feature type="compositionally biased region" description="Polar residues" evidence="1">
    <location>
        <begin position="306"/>
        <end position="333"/>
    </location>
</feature>
<feature type="domain" description="UBX" evidence="2">
    <location>
        <begin position="467"/>
        <end position="543"/>
    </location>
</feature>
<sequence>MAAMAAAVTVLAPNGRRQQVRVAASTPLLQVLEEVCRKQKLDPEEYGLKFQRTVLDLSQQWRFANVPNNAKLELVAAARQHAGAESKVRIALQLEDGSRLQHFFQSGLTLWDLLDHFPETRISEEQLLEAFPVCVYMRDEIAGESALKATTLKSLGLTDGSAIIRYVLKRSNVDAQNGAMDLASISDKQPVNKSESKTVLIEVVDGSATEPGSVCSVDDSSPNGLSTEINLHRTVEEFAQKEVPSMDLTQERSKDSTDSFQKKDEDKLSPEQISSESSENPRDGSAQLLAPDSSPPSEYSDVSDCIASSTKNNESPELSSFPTGSQDLNNSGMDRNPFILDEPSKATAHSSTSAGPPHPKKSKTVPQQSPLKSSDATEPLKLEPLESSSSKEYLKPVDREPLVYHLDGKNPVQESSGFEELPDEFFEVTIDDVRKRFAQLKSERRRLEEAPLMTKSMREIYMKEKTERYPKVVLRVQFPDRYVLQGFFRPLETVGALIEFVKMHLVDPAISFYLFKTPPKVLLDKPTATLFEANLFPAALVHFGSEVRMDCYICEEFLKSPTSMSQADLTITSCIPRQVTPSTSSLSCETAVQFSAQSGEEDEGRKQPMTNAASAREIQTDASKVPKWFKLPGKR</sequence>
<dbReference type="Pfam" id="PF00789">
    <property type="entry name" value="UBX"/>
    <property type="match status" value="1"/>
</dbReference>
<dbReference type="OrthoDB" id="440781at2759"/>
<dbReference type="PANTHER" id="PTHR46467:SF1">
    <property type="entry name" value="TETHER CONTAINING UBX DOMAIN FOR GLUT4"/>
    <property type="match status" value="1"/>
</dbReference>
<name>A0A401T4N2_CHIPU</name>
<dbReference type="InterPro" id="IPR029071">
    <property type="entry name" value="Ubiquitin-like_domsf"/>
</dbReference>
<dbReference type="PANTHER" id="PTHR46467">
    <property type="entry name" value="TETHER CONTAINING UBX DOMAIN FOR GLUT4"/>
    <property type="match status" value="1"/>
</dbReference>
<feature type="region of interest" description="Disordered" evidence="1">
    <location>
        <begin position="238"/>
        <end position="394"/>
    </location>
</feature>
<evidence type="ECO:0000313" key="3">
    <source>
        <dbReference type="EMBL" id="GCC37599.1"/>
    </source>
</evidence>
<dbReference type="EMBL" id="BEZZ01001026">
    <property type="protein sequence ID" value="GCC37599.1"/>
    <property type="molecule type" value="Genomic_DNA"/>
</dbReference>
<accession>A0A401T4N2</accession>
<dbReference type="CDD" id="cd17075">
    <property type="entry name" value="UBX1_UBXN9"/>
    <property type="match status" value="1"/>
</dbReference>
<dbReference type="InterPro" id="IPR001012">
    <property type="entry name" value="UBX_dom"/>
</dbReference>
<reference evidence="3 4" key="1">
    <citation type="journal article" date="2018" name="Nat. Ecol. Evol.">
        <title>Shark genomes provide insights into elasmobranch evolution and the origin of vertebrates.</title>
        <authorList>
            <person name="Hara Y"/>
            <person name="Yamaguchi K"/>
            <person name="Onimaru K"/>
            <person name="Kadota M"/>
            <person name="Koyanagi M"/>
            <person name="Keeley SD"/>
            <person name="Tatsumi K"/>
            <person name="Tanaka K"/>
            <person name="Motone F"/>
            <person name="Kageyama Y"/>
            <person name="Nozu R"/>
            <person name="Adachi N"/>
            <person name="Nishimura O"/>
            <person name="Nakagawa R"/>
            <person name="Tanegashima C"/>
            <person name="Kiyatake I"/>
            <person name="Matsumoto R"/>
            <person name="Murakumo K"/>
            <person name="Nishida K"/>
            <person name="Terakita A"/>
            <person name="Kuratani S"/>
            <person name="Sato K"/>
            <person name="Hyodo S Kuraku.S."/>
        </authorList>
    </citation>
    <scope>NUCLEOTIDE SEQUENCE [LARGE SCALE GENOMIC DNA]</scope>
</reference>
<proteinExistence type="predicted"/>
<protein>
    <recommendedName>
        <fullName evidence="2">UBX domain-containing protein</fullName>
    </recommendedName>
</protein>
<dbReference type="Gene3D" id="3.10.20.90">
    <property type="entry name" value="Phosphatidylinositol 3-kinase Catalytic Subunit, Chain A, domain 1"/>
    <property type="match status" value="2"/>
</dbReference>
<dbReference type="AlphaFoldDB" id="A0A401T4N2"/>
<feature type="compositionally biased region" description="Basic and acidic residues" evidence="1">
    <location>
        <begin position="249"/>
        <end position="269"/>
    </location>
</feature>
<feature type="compositionally biased region" description="Polar residues" evidence="1">
    <location>
        <begin position="364"/>
        <end position="376"/>
    </location>
</feature>
<dbReference type="GO" id="GO:0006886">
    <property type="term" value="P:intracellular protein transport"/>
    <property type="evidence" value="ECO:0007669"/>
    <property type="project" value="TreeGrafter"/>
</dbReference>
<evidence type="ECO:0000259" key="2">
    <source>
        <dbReference type="PROSITE" id="PS50033"/>
    </source>
</evidence>